<name>A0AAD7RM74_9TELE</name>
<comment type="caution">
    <text evidence="1">The sequence shown here is derived from an EMBL/GenBank/DDBJ whole genome shotgun (WGS) entry which is preliminary data.</text>
</comment>
<dbReference type="EMBL" id="JAINUG010000227">
    <property type="protein sequence ID" value="KAJ8386527.1"/>
    <property type="molecule type" value="Genomic_DNA"/>
</dbReference>
<dbReference type="Proteomes" id="UP001221898">
    <property type="component" value="Unassembled WGS sequence"/>
</dbReference>
<organism evidence="1 2">
    <name type="scientific">Aldrovandia affinis</name>
    <dbReference type="NCBI Taxonomy" id="143900"/>
    <lineage>
        <taxon>Eukaryota</taxon>
        <taxon>Metazoa</taxon>
        <taxon>Chordata</taxon>
        <taxon>Craniata</taxon>
        <taxon>Vertebrata</taxon>
        <taxon>Euteleostomi</taxon>
        <taxon>Actinopterygii</taxon>
        <taxon>Neopterygii</taxon>
        <taxon>Teleostei</taxon>
        <taxon>Notacanthiformes</taxon>
        <taxon>Halosauridae</taxon>
        <taxon>Aldrovandia</taxon>
    </lineage>
</organism>
<sequence length="101" mass="10564">MDAPHVTLSPNSLSRAGAIKAVYPAVLLIGREASWQADGLTGWRSVTANAHVVHRSAHVGHHSPPLIVPPSPQRREAGPLLLAPAFLLKQRWGDGGGAGVS</sequence>
<accession>A0AAD7RM74</accession>
<evidence type="ECO:0000313" key="2">
    <source>
        <dbReference type="Proteomes" id="UP001221898"/>
    </source>
</evidence>
<proteinExistence type="predicted"/>
<evidence type="ECO:0000313" key="1">
    <source>
        <dbReference type="EMBL" id="KAJ8386527.1"/>
    </source>
</evidence>
<gene>
    <name evidence="1" type="ORF">AAFF_G00169970</name>
</gene>
<dbReference type="AlphaFoldDB" id="A0AAD7RM74"/>
<reference evidence="1" key="1">
    <citation type="journal article" date="2023" name="Science">
        <title>Genome structures resolve the early diversification of teleost fishes.</title>
        <authorList>
            <person name="Parey E."/>
            <person name="Louis A."/>
            <person name="Montfort J."/>
            <person name="Bouchez O."/>
            <person name="Roques C."/>
            <person name="Iampietro C."/>
            <person name="Lluch J."/>
            <person name="Castinel A."/>
            <person name="Donnadieu C."/>
            <person name="Desvignes T."/>
            <person name="Floi Bucao C."/>
            <person name="Jouanno E."/>
            <person name="Wen M."/>
            <person name="Mejri S."/>
            <person name="Dirks R."/>
            <person name="Jansen H."/>
            <person name="Henkel C."/>
            <person name="Chen W.J."/>
            <person name="Zahm M."/>
            <person name="Cabau C."/>
            <person name="Klopp C."/>
            <person name="Thompson A.W."/>
            <person name="Robinson-Rechavi M."/>
            <person name="Braasch I."/>
            <person name="Lecointre G."/>
            <person name="Bobe J."/>
            <person name="Postlethwait J.H."/>
            <person name="Berthelot C."/>
            <person name="Roest Crollius H."/>
            <person name="Guiguen Y."/>
        </authorList>
    </citation>
    <scope>NUCLEOTIDE SEQUENCE</scope>
    <source>
        <strain evidence="1">NC1722</strain>
    </source>
</reference>
<protein>
    <submittedName>
        <fullName evidence="1">Uncharacterized protein</fullName>
    </submittedName>
</protein>
<keyword evidence="2" id="KW-1185">Reference proteome</keyword>